<evidence type="ECO:0000256" key="2">
    <source>
        <dbReference type="ARBA" id="ARBA00022741"/>
    </source>
</evidence>
<accession>A8Q3F7</accession>
<keyword evidence="3" id="KW-0418">Kinase</keyword>
<dbReference type="SUPFAM" id="SSF63999">
    <property type="entry name" value="Thiamin pyrophosphokinase, catalytic domain"/>
    <property type="match status" value="1"/>
</dbReference>
<evidence type="ECO:0000256" key="3">
    <source>
        <dbReference type="ARBA" id="ARBA00022777"/>
    </source>
</evidence>
<keyword evidence="7" id="KW-1185">Reference proteome</keyword>
<dbReference type="InterPro" id="IPR036759">
    <property type="entry name" value="TPK_catalytic_sf"/>
</dbReference>
<dbReference type="OrthoDB" id="25149at2759"/>
<organism evidence="6 7">
    <name type="scientific">Malassezia globosa (strain ATCC MYA-4612 / CBS 7966)</name>
    <name type="common">Dandruff-associated fungus</name>
    <dbReference type="NCBI Taxonomy" id="425265"/>
    <lineage>
        <taxon>Eukaryota</taxon>
        <taxon>Fungi</taxon>
        <taxon>Dikarya</taxon>
        <taxon>Basidiomycota</taxon>
        <taxon>Ustilaginomycotina</taxon>
        <taxon>Malasseziomycetes</taxon>
        <taxon>Malasseziales</taxon>
        <taxon>Malasseziaceae</taxon>
        <taxon>Malassezia</taxon>
    </lineage>
</organism>
<dbReference type="InParanoid" id="A8Q3F7"/>
<dbReference type="GO" id="GO:0016301">
    <property type="term" value="F:kinase activity"/>
    <property type="evidence" value="ECO:0007669"/>
    <property type="project" value="UniProtKB-KW"/>
</dbReference>
<reference evidence="6 7" key="1">
    <citation type="journal article" date="2007" name="Proc. Natl. Acad. Sci. U.S.A.">
        <title>Dandruff-associated Malassezia genomes reveal convergent and divergent virulence traits shared with plant and human fungal pathogens.</title>
        <authorList>
            <person name="Xu J."/>
            <person name="Saunders C.W."/>
            <person name="Hu P."/>
            <person name="Grant R.A."/>
            <person name="Boekhout T."/>
            <person name="Kuramae E.E."/>
            <person name="Kronstad J.W."/>
            <person name="Deangelis Y.M."/>
            <person name="Reeder N.L."/>
            <person name="Johnstone K.R."/>
            <person name="Leland M."/>
            <person name="Fieno A.M."/>
            <person name="Begley W.M."/>
            <person name="Sun Y."/>
            <person name="Lacey M.P."/>
            <person name="Chaudhary T."/>
            <person name="Keough T."/>
            <person name="Chu L."/>
            <person name="Sears R."/>
            <person name="Yuan B."/>
            <person name="Dawson T.L.Jr."/>
        </authorList>
    </citation>
    <scope>NUCLEOTIDE SEQUENCE [LARGE SCALE GENOMIC DNA]</scope>
    <source>
        <strain evidence="7">ATCC MYA-4612 / CBS 7966</strain>
    </source>
</reference>
<evidence type="ECO:0000313" key="7">
    <source>
        <dbReference type="Proteomes" id="UP000008837"/>
    </source>
</evidence>
<evidence type="ECO:0000259" key="5">
    <source>
        <dbReference type="Pfam" id="PF04263"/>
    </source>
</evidence>
<feature type="domain" description="Thiamin pyrophosphokinase catalytic" evidence="5">
    <location>
        <begin position="14"/>
        <end position="136"/>
    </location>
</feature>
<dbReference type="Gene3D" id="3.40.50.10240">
    <property type="entry name" value="Thiamin pyrophosphokinase, catalytic domain"/>
    <property type="match status" value="1"/>
</dbReference>
<protein>
    <recommendedName>
        <fullName evidence="5">Thiamin pyrophosphokinase catalytic domain-containing protein</fullName>
    </recommendedName>
</protein>
<gene>
    <name evidence="6" type="ORF">MGL_2385</name>
</gene>
<evidence type="ECO:0000313" key="6">
    <source>
        <dbReference type="EMBL" id="EDP43375.1"/>
    </source>
</evidence>
<dbReference type="Pfam" id="PF04263">
    <property type="entry name" value="TPK_catalytic"/>
    <property type="match status" value="1"/>
</dbReference>
<dbReference type="PANTHER" id="PTHR13622:SF8">
    <property type="entry name" value="THIAMIN PYROPHOSPHOKINASE 1"/>
    <property type="match status" value="1"/>
</dbReference>
<dbReference type="PANTHER" id="PTHR13622">
    <property type="entry name" value="THIAMIN PYROPHOSPHOKINASE"/>
    <property type="match status" value="1"/>
</dbReference>
<dbReference type="AlphaFoldDB" id="A8Q3F7"/>
<dbReference type="Proteomes" id="UP000008837">
    <property type="component" value="Unassembled WGS sequence"/>
</dbReference>
<proteinExistence type="predicted"/>
<dbReference type="GeneID" id="5854896"/>
<dbReference type="STRING" id="425265.A8Q3F7"/>
<dbReference type="GO" id="GO:0004788">
    <property type="term" value="F:thiamine diphosphokinase activity"/>
    <property type="evidence" value="ECO:0007669"/>
    <property type="project" value="InterPro"/>
</dbReference>
<dbReference type="GO" id="GO:0005524">
    <property type="term" value="F:ATP binding"/>
    <property type="evidence" value="ECO:0007669"/>
    <property type="project" value="UniProtKB-KW"/>
</dbReference>
<keyword evidence="4" id="KW-0067">ATP-binding</keyword>
<dbReference type="GO" id="GO:0009229">
    <property type="term" value="P:thiamine diphosphate biosynthetic process"/>
    <property type="evidence" value="ECO:0007669"/>
    <property type="project" value="InterPro"/>
</dbReference>
<dbReference type="VEuPathDB" id="FungiDB:MGL_2385"/>
<dbReference type="EMBL" id="AAYY01000008">
    <property type="protein sequence ID" value="EDP43375.1"/>
    <property type="molecule type" value="Genomic_DNA"/>
</dbReference>
<keyword evidence="2" id="KW-0547">Nucleotide-binding</keyword>
<comment type="caution">
    <text evidence="6">The sequence shown here is derived from an EMBL/GenBank/DDBJ whole genome shotgun (WGS) entry which is preliminary data.</text>
</comment>
<dbReference type="RefSeq" id="XP_001730589.1">
    <property type="nucleotide sequence ID" value="XM_001730537.1"/>
</dbReference>
<evidence type="ECO:0000256" key="4">
    <source>
        <dbReference type="ARBA" id="ARBA00022840"/>
    </source>
</evidence>
<dbReference type="InterPro" id="IPR007371">
    <property type="entry name" value="TPK_catalytic"/>
</dbReference>
<dbReference type="KEGG" id="mgl:MGL_2385"/>
<keyword evidence="1" id="KW-0808">Transferase</keyword>
<evidence type="ECO:0000256" key="1">
    <source>
        <dbReference type="ARBA" id="ARBA00022679"/>
    </source>
</evidence>
<name>A8Q3F7_MALGO</name>
<sequence>MLNTPIPPEHAHLFSRVWNSAAIRIVADGGANVLREFVKSWDTFQRPTLICGDLDSISADTHKFFVDLGVCVKRIASQDSTDLQKSIQALEQMEAANSCKAPVDSTFVMRHPLVIYGGLGSRLDQSMHTLHVLAQLAPDASSSAAVPYVQVHTSPLPDSTLQARPETILIASSCVSCLLPPVRLPRLTDVAPGHA</sequence>